<dbReference type="Proteomes" id="UP000596039">
    <property type="component" value="Chromosome"/>
</dbReference>
<organism evidence="1 2">
    <name type="scientific">Mycoplasmopsis bovis</name>
    <name type="common">Mycoplasma bovis</name>
    <dbReference type="NCBI Taxonomy" id="28903"/>
    <lineage>
        <taxon>Bacteria</taxon>
        <taxon>Bacillati</taxon>
        <taxon>Mycoplasmatota</taxon>
        <taxon>Mycoplasmoidales</taxon>
        <taxon>Metamycoplasmataceae</taxon>
        <taxon>Mycoplasmopsis</taxon>
    </lineage>
</organism>
<dbReference type="RefSeq" id="WP_014829912.1">
    <property type="nucleotide sequence ID" value="NZ_CP007589.1"/>
</dbReference>
<name>A0ABY8RXY9_MYCBV</name>
<evidence type="ECO:0000313" key="1">
    <source>
        <dbReference type="EMBL" id="WHO15510.1"/>
    </source>
</evidence>
<accession>A0ABY8RXY9</accession>
<sequence>MTPSSKISEIDSLSSYNDELQESWQTYQILLELLTEEKVT</sequence>
<gene>
    <name evidence="1" type="ORF">HYD69_04745</name>
</gene>
<dbReference type="EMBL" id="CP058496">
    <property type="protein sequence ID" value="WHO15510.1"/>
    <property type="molecule type" value="Genomic_DNA"/>
</dbReference>
<keyword evidence="2" id="KW-1185">Reference proteome</keyword>
<protein>
    <submittedName>
        <fullName evidence="1">Uncharacterized protein</fullName>
    </submittedName>
</protein>
<evidence type="ECO:0000313" key="2">
    <source>
        <dbReference type="Proteomes" id="UP000596039"/>
    </source>
</evidence>
<proteinExistence type="predicted"/>
<reference evidence="1 2" key="1">
    <citation type="journal article" date="2020" name="Vet. Res.">
        <title>Phylogenomic analysis of Mycoplasma bovis from Belgian veal, dairy and beef herds.</title>
        <authorList>
            <person name="Bokma J."/>
            <person name="Vereecke N."/>
            <person name="De Bleecker K."/>
            <person name="Callens J."/>
            <person name="Ribbens S."/>
            <person name="Nauwynck H."/>
            <person name="Haesebrouck F."/>
            <person name="Theuns S."/>
            <person name="Boyen F."/>
            <person name="Pardon B."/>
        </authorList>
    </citation>
    <scope>NUCLEOTIDE SEQUENCE [LARGE SCALE GENOMIC DNA]</scope>
    <source>
        <strain evidence="1 2">Mb222</strain>
    </source>
</reference>